<dbReference type="InterPro" id="IPR002711">
    <property type="entry name" value="HNH"/>
</dbReference>
<evidence type="ECO:0000313" key="3">
    <source>
        <dbReference type="Proteomes" id="UP000518887"/>
    </source>
</evidence>
<evidence type="ECO:0000313" key="2">
    <source>
        <dbReference type="EMBL" id="MBB5224999.1"/>
    </source>
</evidence>
<proteinExistence type="predicted"/>
<evidence type="ECO:0000259" key="1">
    <source>
        <dbReference type="SMART" id="SM00507"/>
    </source>
</evidence>
<dbReference type="GO" id="GO:0003676">
    <property type="term" value="F:nucleic acid binding"/>
    <property type="evidence" value="ECO:0007669"/>
    <property type="project" value="InterPro"/>
</dbReference>
<dbReference type="RefSeq" id="WP_184656832.1">
    <property type="nucleotide sequence ID" value="NZ_JACHFQ010000001.1"/>
</dbReference>
<dbReference type="SMART" id="SM00507">
    <property type="entry name" value="HNHc"/>
    <property type="match status" value="1"/>
</dbReference>
<sequence length="363" mass="42645">MEITLHTIKVRELVNGYQDNDEAGVVGFDGKLDIRPPYQREFCYNDNQQQAVMDTVTNGFPLNTMYWVVREDGRYEVLDGQQRTISICRYVNGTYSHNMRYFTNLQPDEKEQILNYDLQVYFCEGTDSEKLGWFKTINIAGEKLTEQEIRNAVYAGSWTAEAKKIFSKSNCVAKLLGDKYVNGNPIRQELLETVLGWFVGKDDKLICNYMGKHQNDSNANELWVYFQFVIAWVKALFPIYRKEMKGIDWGSLYNQYHDNDYDPEALENEIVSLIDNEEVTNHKGIYYYLFDRKDNHLSLREFDDKMKRKKYEEQKGICQLCGKHFEFTEMQGDHIVPWSRGGKTVYENLQMLCRVCNNTKSNK</sequence>
<gene>
    <name evidence="2" type="ORF">HNP76_000339</name>
</gene>
<keyword evidence="3" id="KW-1185">Reference proteome</keyword>
<dbReference type="Pfam" id="PF01844">
    <property type="entry name" value="HNH"/>
    <property type="match status" value="1"/>
</dbReference>
<dbReference type="GO" id="GO:0004519">
    <property type="term" value="F:endonuclease activity"/>
    <property type="evidence" value="ECO:0007669"/>
    <property type="project" value="InterPro"/>
</dbReference>
<name>A0A7W8G777_9SPIR</name>
<dbReference type="AlphaFoldDB" id="A0A7W8G777"/>
<protein>
    <recommendedName>
        <fullName evidence="1">HNH nuclease domain-containing protein</fullName>
    </recommendedName>
</protein>
<dbReference type="CDD" id="cd00085">
    <property type="entry name" value="HNHc"/>
    <property type="match status" value="1"/>
</dbReference>
<feature type="domain" description="HNH nuclease" evidence="1">
    <location>
        <begin position="305"/>
        <end position="358"/>
    </location>
</feature>
<dbReference type="InterPro" id="IPR004919">
    <property type="entry name" value="GmrSD_N"/>
</dbReference>
<dbReference type="PANTHER" id="PTHR39639">
    <property type="entry name" value="CHROMOSOME 16, WHOLE GENOME SHOTGUN SEQUENCE"/>
    <property type="match status" value="1"/>
</dbReference>
<dbReference type="Proteomes" id="UP000518887">
    <property type="component" value="Unassembled WGS sequence"/>
</dbReference>
<comment type="caution">
    <text evidence="2">The sequence shown here is derived from an EMBL/GenBank/DDBJ whole genome shotgun (WGS) entry which is preliminary data.</text>
</comment>
<organism evidence="2 3">
    <name type="scientific">Treponema ruminis</name>
    <dbReference type="NCBI Taxonomy" id="744515"/>
    <lineage>
        <taxon>Bacteria</taxon>
        <taxon>Pseudomonadati</taxon>
        <taxon>Spirochaetota</taxon>
        <taxon>Spirochaetia</taxon>
        <taxon>Spirochaetales</taxon>
        <taxon>Treponemataceae</taxon>
        <taxon>Treponema</taxon>
    </lineage>
</organism>
<dbReference type="InterPro" id="IPR003615">
    <property type="entry name" value="HNH_nuc"/>
</dbReference>
<dbReference type="EMBL" id="JACHFQ010000001">
    <property type="protein sequence ID" value="MBB5224999.1"/>
    <property type="molecule type" value="Genomic_DNA"/>
</dbReference>
<dbReference type="Gene3D" id="1.10.30.50">
    <property type="match status" value="1"/>
</dbReference>
<accession>A0A7W8G777</accession>
<reference evidence="2 3" key="1">
    <citation type="submission" date="2020-08" db="EMBL/GenBank/DDBJ databases">
        <title>Genomic Encyclopedia of Type Strains, Phase IV (KMG-IV): sequencing the most valuable type-strain genomes for metagenomic binning, comparative biology and taxonomic classification.</title>
        <authorList>
            <person name="Goeker M."/>
        </authorList>
    </citation>
    <scope>NUCLEOTIDE SEQUENCE [LARGE SCALE GENOMIC DNA]</scope>
    <source>
        <strain evidence="2 3">DSM 103462</strain>
    </source>
</reference>
<dbReference type="PANTHER" id="PTHR39639:SF1">
    <property type="entry name" value="DUF262 DOMAIN-CONTAINING PROTEIN"/>
    <property type="match status" value="1"/>
</dbReference>
<dbReference type="Pfam" id="PF03235">
    <property type="entry name" value="GmrSD_N"/>
    <property type="match status" value="1"/>
</dbReference>
<dbReference type="GO" id="GO:0008270">
    <property type="term" value="F:zinc ion binding"/>
    <property type="evidence" value="ECO:0007669"/>
    <property type="project" value="InterPro"/>
</dbReference>